<accession>A0ABV2FNK2</accession>
<name>A0ABV2FNK2_9HYPH</name>
<organism evidence="2 3">
    <name type="scientific">Bartonella japonica</name>
    <dbReference type="NCBI Taxonomy" id="357761"/>
    <lineage>
        <taxon>Bacteria</taxon>
        <taxon>Pseudomonadati</taxon>
        <taxon>Pseudomonadota</taxon>
        <taxon>Alphaproteobacteria</taxon>
        <taxon>Hyphomicrobiales</taxon>
        <taxon>Bartonellaceae</taxon>
        <taxon>Bartonella</taxon>
    </lineage>
</organism>
<gene>
    <name evidence="2" type="ORF">ABID39_000851</name>
</gene>
<dbReference type="EMBL" id="JBEPLT010000007">
    <property type="protein sequence ID" value="MET3560159.1"/>
    <property type="molecule type" value="Genomic_DNA"/>
</dbReference>
<keyword evidence="1" id="KW-0732">Signal</keyword>
<feature type="chain" id="PRO_5047222450" evidence="1">
    <location>
        <begin position="22"/>
        <end position="77"/>
    </location>
</feature>
<keyword evidence="3" id="KW-1185">Reference proteome</keyword>
<sequence length="77" mass="8524">MKKFFLFIMISIFLGADFVVAAGCVEVGKKIATQENGVLVRLKPVVQDGKNMCMVVIVVPARDGEKLRRVEVFVPNN</sequence>
<comment type="caution">
    <text evidence="2">The sequence shown here is derived from an EMBL/GenBank/DDBJ whole genome shotgun (WGS) entry which is preliminary data.</text>
</comment>
<reference evidence="2 3" key="1">
    <citation type="submission" date="2024-06" db="EMBL/GenBank/DDBJ databases">
        <title>Genomic Encyclopedia of Type Strains, Phase IV (KMG-IV): sequencing the most valuable type-strain genomes for metagenomic binning, comparative biology and taxonomic classification.</title>
        <authorList>
            <person name="Goeker M."/>
        </authorList>
    </citation>
    <scope>NUCLEOTIDE SEQUENCE [LARGE SCALE GENOMIC DNA]</scope>
    <source>
        <strain evidence="2 3">DSM 23650</strain>
    </source>
</reference>
<evidence type="ECO:0000256" key="1">
    <source>
        <dbReference type="SAM" id="SignalP"/>
    </source>
</evidence>
<evidence type="ECO:0000313" key="3">
    <source>
        <dbReference type="Proteomes" id="UP001549112"/>
    </source>
</evidence>
<dbReference type="Proteomes" id="UP001549112">
    <property type="component" value="Unassembled WGS sequence"/>
</dbReference>
<protein>
    <submittedName>
        <fullName evidence="2">Uncharacterized protein</fullName>
    </submittedName>
</protein>
<evidence type="ECO:0000313" key="2">
    <source>
        <dbReference type="EMBL" id="MET3560159.1"/>
    </source>
</evidence>
<feature type="signal peptide" evidence="1">
    <location>
        <begin position="1"/>
        <end position="21"/>
    </location>
</feature>
<proteinExistence type="predicted"/>